<name>E0UG54_GLOV7</name>
<gene>
    <name evidence="2" type="ordered locus">Cyan7822_3615</name>
</gene>
<dbReference type="EMBL" id="CP002198">
    <property type="protein sequence ID" value="ADN15555.1"/>
    <property type="molecule type" value="Genomic_DNA"/>
</dbReference>
<organism evidence="2 3">
    <name type="scientific">Gloeothece verrucosa (strain PCC 7822)</name>
    <name type="common">Cyanothece sp. (strain PCC 7822)</name>
    <dbReference type="NCBI Taxonomy" id="497965"/>
    <lineage>
        <taxon>Bacteria</taxon>
        <taxon>Bacillati</taxon>
        <taxon>Cyanobacteriota</taxon>
        <taxon>Cyanophyceae</taxon>
        <taxon>Oscillatoriophycideae</taxon>
        <taxon>Chroococcales</taxon>
        <taxon>Aphanothecaceae</taxon>
        <taxon>Gloeothece</taxon>
        <taxon>Gloeothece verrucosa</taxon>
    </lineage>
</organism>
<reference evidence="3" key="1">
    <citation type="journal article" date="2011" name="MBio">
        <title>Novel metabolic attributes of the genus Cyanothece, comprising a group of unicellular nitrogen-fixing Cyanobacteria.</title>
        <authorList>
            <person name="Bandyopadhyay A."/>
            <person name="Elvitigala T."/>
            <person name="Welsh E."/>
            <person name="Stockel J."/>
            <person name="Liberton M."/>
            <person name="Min H."/>
            <person name="Sherman L.A."/>
            <person name="Pakrasi H.B."/>
        </authorList>
    </citation>
    <scope>NUCLEOTIDE SEQUENCE [LARGE SCALE GENOMIC DNA]</scope>
    <source>
        <strain evidence="3">PCC 7822</strain>
    </source>
</reference>
<keyword evidence="3" id="KW-1185">Reference proteome</keyword>
<dbReference type="SUPFAM" id="SSF52540">
    <property type="entry name" value="P-loop containing nucleoside triphosphate hydrolases"/>
    <property type="match status" value="1"/>
</dbReference>
<dbReference type="Pfam" id="PF18155">
    <property type="entry name" value="pPIWI_RE_Z"/>
    <property type="match status" value="1"/>
</dbReference>
<dbReference type="RefSeq" id="WP_013323624.1">
    <property type="nucleotide sequence ID" value="NC_014501.1"/>
</dbReference>
<dbReference type="KEGG" id="cyj:Cyan7822_3615"/>
<evidence type="ECO:0000259" key="1">
    <source>
        <dbReference type="Pfam" id="PF18155"/>
    </source>
</evidence>
<accession>E0UG54</accession>
<evidence type="ECO:0000313" key="3">
    <source>
        <dbReference type="Proteomes" id="UP000008206"/>
    </source>
</evidence>
<sequence>MRDSSSWINKLRKKLADSVPMEFSSFARIELMLYALQAYFPEQPIRQAHLLMQGYREPNITDFQWGILQHLHHLTPEFRSSISWEIALRAYDDIANDGASSCLGFEINYATNQITLTHTMVRERYEIYESLLIKEPLKFVKQKYKPAPVGEYEFNINPEQVRLIRIEPEIANIGIQYASRIPSINLSKNRQAIRVSLADLIQKGRELEPVLGYDAGAVLEQSNYWNIQEDQQATEIIIDGESEILGPTGSGKSTKVECLVTLLTSQEKRVAIATNSVGEVQDWLEFAQKVGIKAVPIIGDSERHQHLSRLNQAVMFSNRQQPFTHPGFRWLSQSCPLYALSEPNIPQSGDGQHHKPPCFGKLRNINDTDKAYDCPLAPICPRHIQADELEKAQLIVGTLPGFIHKKIARHNLEENITVFEYLALTTDLFIIDEVDLAQPKLDEIFYPIVTLESFNLTQDTWTRTESYQHVHGILKGSVVVPGKYSDPYLEQSEDQRHLANRAIEILMYLLRNIGATLKGKKSSKQQIIEKILKDYSREGRLFSAWTLFDNLAEQLSGEAHLKNEKKNTITEESREQIKRSYERYREIFKRIQNNPVRPNYTGLNDTDTRIVERLALLSGAVLAGDLLTTVPHPDCKRFITETQWDIQFEQLESDVERFSKNLAILLQLAICTAQALGALGKHVSARGRTSVDLDSSLPLIPPVDFDRLLPKCPVGSVTSTQFLDGQLKIFRGIAIGRSLLSQWRSIFSVDGLTPSNLLVTSATSYSGDTEQSYTFHVQLMPTLLIEPPPEKAQAVAHDSEFFYCPVIDDTNEPIFISGSQGDQRKENIYRMVSGLCRSSRHGRALLDQFQDYLAENVGIERKNLLLVTNSYVEAEVLYNSLQFPYKDKASFVVRDGQWKSDILDSKVARSKITEFPTKNKELLIAPMGAISRAVNLMNPTTGEPYFGGIVIVVRQHPSPDDNQLVTSGVNKETIDLIGQHSVETIQEHARHVRDVFLAVPQIFSKLPEQKIAGVAFKKPLVWTLAVNLTQLIGRSTRGGRKTVIWFVDAAFMPETAKGNPSADSEQNSLLIAVRKLLREAINKGGVSGRIIQTLYGPVYYPLTRLTHFIDGRNL</sequence>
<dbReference type="HOGENOM" id="CLU_010011_0_0_3"/>
<feature type="domain" description="pPIWI-RE three-gene island" evidence="1">
    <location>
        <begin position="20"/>
        <end position="181"/>
    </location>
</feature>
<dbReference type="AlphaFoldDB" id="E0UG54"/>
<dbReference type="OrthoDB" id="973800at2"/>
<dbReference type="eggNOG" id="COG1199">
    <property type="taxonomic scope" value="Bacteria"/>
</dbReference>
<dbReference type="STRING" id="497965.Cyan7822_3615"/>
<dbReference type="InterPro" id="IPR055254">
    <property type="entry name" value="pPIWI_RE_Z"/>
</dbReference>
<protein>
    <recommendedName>
        <fullName evidence="1">pPIWI-RE three-gene island domain-containing protein</fullName>
    </recommendedName>
</protein>
<dbReference type="Proteomes" id="UP000008206">
    <property type="component" value="Chromosome"/>
</dbReference>
<proteinExistence type="predicted"/>
<dbReference type="InterPro" id="IPR027417">
    <property type="entry name" value="P-loop_NTPase"/>
</dbReference>
<evidence type="ECO:0000313" key="2">
    <source>
        <dbReference type="EMBL" id="ADN15555.1"/>
    </source>
</evidence>